<keyword evidence="2" id="KW-1185">Reference proteome</keyword>
<accession>A0ABD2N7J3</accession>
<reference evidence="1 2" key="1">
    <citation type="journal article" date="2021" name="BMC Biol.">
        <title>Horizontally acquired antibacterial genes associated with adaptive radiation of ladybird beetles.</title>
        <authorList>
            <person name="Li H.S."/>
            <person name="Tang X.F."/>
            <person name="Huang Y.H."/>
            <person name="Xu Z.Y."/>
            <person name="Chen M.L."/>
            <person name="Du X.Y."/>
            <person name="Qiu B.Y."/>
            <person name="Chen P.T."/>
            <person name="Zhang W."/>
            <person name="Slipinski A."/>
            <person name="Escalona H.E."/>
            <person name="Waterhouse R.M."/>
            <person name="Zwick A."/>
            <person name="Pang H."/>
        </authorList>
    </citation>
    <scope>NUCLEOTIDE SEQUENCE [LARGE SCALE GENOMIC DNA]</scope>
    <source>
        <strain evidence="1">SYSU2018</strain>
    </source>
</reference>
<dbReference type="Proteomes" id="UP001516400">
    <property type="component" value="Unassembled WGS sequence"/>
</dbReference>
<name>A0ABD2N7J3_9CUCU</name>
<sequence length="119" mass="14176">MSGNSDQELKDAICRKLDDMEEYFKSNSLKLNAEKTQLVKYSHRRHQEKLQLNFDGYNLESQSHIVPWHLDHKMDWRIDIDNLMGHLSRYCYALRILSMEVCKETAIIAYHSFVESRLL</sequence>
<gene>
    <name evidence="1" type="ORF">HHI36_016061</name>
</gene>
<dbReference type="AlphaFoldDB" id="A0ABD2N7J3"/>
<evidence type="ECO:0000313" key="2">
    <source>
        <dbReference type="Proteomes" id="UP001516400"/>
    </source>
</evidence>
<organism evidence="1 2">
    <name type="scientific">Cryptolaemus montrouzieri</name>
    <dbReference type="NCBI Taxonomy" id="559131"/>
    <lineage>
        <taxon>Eukaryota</taxon>
        <taxon>Metazoa</taxon>
        <taxon>Ecdysozoa</taxon>
        <taxon>Arthropoda</taxon>
        <taxon>Hexapoda</taxon>
        <taxon>Insecta</taxon>
        <taxon>Pterygota</taxon>
        <taxon>Neoptera</taxon>
        <taxon>Endopterygota</taxon>
        <taxon>Coleoptera</taxon>
        <taxon>Polyphaga</taxon>
        <taxon>Cucujiformia</taxon>
        <taxon>Coccinelloidea</taxon>
        <taxon>Coccinellidae</taxon>
        <taxon>Scymninae</taxon>
        <taxon>Scymnini</taxon>
        <taxon>Cryptolaemus</taxon>
    </lineage>
</organism>
<comment type="caution">
    <text evidence="1">The sequence shown here is derived from an EMBL/GenBank/DDBJ whole genome shotgun (WGS) entry which is preliminary data.</text>
</comment>
<evidence type="ECO:0008006" key="3">
    <source>
        <dbReference type="Google" id="ProtNLM"/>
    </source>
</evidence>
<dbReference type="EMBL" id="JABFTP020000062">
    <property type="protein sequence ID" value="KAL3274682.1"/>
    <property type="molecule type" value="Genomic_DNA"/>
</dbReference>
<evidence type="ECO:0000313" key="1">
    <source>
        <dbReference type="EMBL" id="KAL3274682.1"/>
    </source>
</evidence>
<proteinExistence type="predicted"/>
<protein>
    <recommendedName>
        <fullName evidence="3">Reverse transcriptase</fullName>
    </recommendedName>
</protein>